<dbReference type="Pfam" id="PF03795">
    <property type="entry name" value="YCII"/>
    <property type="match status" value="1"/>
</dbReference>
<dbReference type="InterPro" id="IPR011008">
    <property type="entry name" value="Dimeric_a/b-barrel"/>
</dbReference>
<evidence type="ECO:0000313" key="4">
    <source>
        <dbReference type="Proteomes" id="UP000078437"/>
    </source>
</evidence>
<dbReference type="SUPFAM" id="SSF54909">
    <property type="entry name" value="Dimeric alpha+beta barrel"/>
    <property type="match status" value="1"/>
</dbReference>
<organism evidence="3 4">
    <name type="scientific">Agromyces aureus</name>
    <dbReference type="NCBI Taxonomy" id="453304"/>
    <lineage>
        <taxon>Bacteria</taxon>
        <taxon>Bacillati</taxon>
        <taxon>Actinomycetota</taxon>
        <taxon>Actinomycetes</taxon>
        <taxon>Micrococcales</taxon>
        <taxon>Microbacteriaceae</taxon>
        <taxon>Agromyces</taxon>
    </lineage>
</organism>
<accession>A0A191WCB3</accession>
<dbReference type="Proteomes" id="UP000078437">
    <property type="component" value="Chromosome"/>
</dbReference>
<keyword evidence="4" id="KW-1185">Reference proteome</keyword>
<reference evidence="4" key="2">
    <citation type="submission" date="2016-01" db="EMBL/GenBank/DDBJ databases">
        <title>Complete genome sequence of Agromyces aureus AR33T and comparison with related organisms.</title>
        <authorList>
            <person name="Corretto E."/>
            <person name="Antonielli L."/>
            <person name="Sessitsch A."/>
            <person name="Brader G."/>
        </authorList>
    </citation>
    <scope>NUCLEOTIDE SEQUENCE [LARGE SCALE GENOMIC DNA]</scope>
    <source>
        <strain evidence="4">AR33</strain>
    </source>
</reference>
<dbReference type="KEGG" id="agy:ATC03_02780"/>
<gene>
    <name evidence="3" type="ORF">ATC03_02780</name>
</gene>
<dbReference type="EMBL" id="CP013979">
    <property type="protein sequence ID" value="ANJ25833.1"/>
    <property type="molecule type" value="Genomic_DNA"/>
</dbReference>
<dbReference type="InterPro" id="IPR005545">
    <property type="entry name" value="YCII"/>
</dbReference>
<dbReference type="STRING" id="453304.ATC03_02780"/>
<reference evidence="3 4" key="1">
    <citation type="journal article" date="2016" name="Int. J. Syst. Evol. Microbiol.">
        <title>Agromyces aureus sp. nov., isolated from the rhizosphere of Salix caprea L. grown in a heavy-metal-contaminated soil.</title>
        <authorList>
            <person name="Corretto E."/>
            <person name="Antonielli L."/>
            <person name="Sessitsch A."/>
            <person name="Compant S."/>
            <person name="Gorfer M."/>
            <person name="Kuffner M."/>
            <person name="Brader G."/>
        </authorList>
    </citation>
    <scope>NUCLEOTIDE SEQUENCE [LARGE SCALE GENOMIC DNA]</scope>
    <source>
        <strain evidence="3 4">AR33</strain>
    </source>
</reference>
<dbReference type="OrthoDB" id="668782at2"/>
<evidence type="ECO:0000259" key="2">
    <source>
        <dbReference type="Pfam" id="PF03795"/>
    </source>
</evidence>
<dbReference type="PANTHER" id="PTHR35174:SF3">
    <property type="entry name" value="BLL7171 PROTEIN"/>
    <property type="match status" value="1"/>
</dbReference>
<evidence type="ECO:0000313" key="3">
    <source>
        <dbReference type="EMBL" id="ANJ25833.1"/>
    </source>
</evidence>
<comment type="similarity">
    <text evidence="1">Belongs to the YciI family.</text>
</comment>
<evidence type="ECO:0000256" key="1">
    <source>
        <dbReference type="ARBA" id="ARBA00007689"/>
    </source>
</evidence>
<feature type="domain" description="YCII-related" evidence="2">
    <location>
        <begin position="20"/>
        <end position="115"/>
    </location>
</feature>
<sequence>MEIMMFVVADPAVDVGPVDEEAVAEWDRLRAEQGVLKRAMRLRPADEAVTVRVRGGQTIVTDETVVTDGPFTESKEWIAGYDLLEVDDLDHAIELAKGDELARHGALEIRPIWPLNGEE</sequence>
<dbReference type="RefSeq" id="WP_067872846.1">
    <property type="nucleotide sequence ID" value="NZ_CP013979.1"/>
</dbReference>
<name>A0A191WCB3_9MICO</name>
<dbReference type="Gene3D" id="3.30.70.1060">
    <property type="entry name" value="Dimeric alpha+beta barrel"/>
    <property type="match status" value="1"/>
</dbReference>
<dbReference type="PANTHER" id="PTHR35174">
    <property type="entry name" value="BLL7171 PROTEIN-RELATED"/>
    <property type="match status" value="1"/>
</dbReference>
<dbReference type="AlphaFoldDB" id="A0A191WCB3"/>
<proteinExistence type="inferred from homology"/>
<protein>
    <recommendedName>
        <fullName evidence="2">YCII-related domain-containing protein</fullName>
    </recommendedName>
</protein>